<dbReference type="HOGENOM" id="CLU_116126_1_0_2"/>
<protein>
    <recommendedName>
        <fullName evidence="2">Archaeal Type IV pilin N-terminal domain-containing protein</fullName>
    </recommendedName>
</protein>
<feature type="transmembrane region" description="Helical" evidence="1">
    <location>
        <begin position="12"/>
        <end position="34"/>
    </location>
</feature>
<name>A0A0E3QPY0_METBA</name>
<evidence type="ECO:0000313" key="4">
    <source>
        <dbReference type="Proteomes" id="UP000033038"/>
    </source>
</evidence>
<organism evidence="3 4">
    <name type="scientific">Methanosarcina barkeri str. Wiesmoor</name>
    <dbReference type="NCBI Taxonomy" id="1434109"/>
    <lineage>
        <taxon>Archaea</taxon>
        <taxon>Methanobacteriati</taxon>
        <taxon>Methanobacteriota</taxon>
        <taxon>Stenosarchaea group</taxon>
        <taxon>Methanomicrobia</taxon>
        <taxon>Methanosarcinales</taxon>
        <taxon>Methanosarcinaceae</taxon>
        <taxon>Methanosarcina</taxon>
    </lineage>
</organism>
<dbReference type="AlphaFoldDB" id="A0A0E3QPY0"/>
<keyword evidence="1" id="KW-1133">Transmembrane helix</keyword>
<dbReference type="Proteomes" id="UP000033038">
    <property type="component" value="Chromosome"/>
</dbReference>
<sequence length="177" mass="18626">MDFKKLFRKDDKAVSPVIGVILMVAITVILAAAIGSSVFGQGTTESAPQANLDIKASHIPDNAFDAPSIKIEHLGGDAVHFEDSTITKVMASVNGGTSVEINADGLGTDDITTDDDGLGTMNVGDIKILELITVSDDTPLQDSTGETDHAIVSGDTVNIKVIDVQTNQLICDKDIRF</sequence>
<dbReference type="InterPro" id="IPR013373">
    <property type="entry name" value="Flagellin/pilin_N_arc"/>
</dbReference>
<keyword evidence="1" id="KW-0472">Membrane</keyword>
<reference evidence="3 4" key="1">
    <citation type="submission" date="2014-07" db="EMBL/GenBank/DDBJ databases">
        <title>Methanogenic archaea and the global carbon cycle.</title>
        <authorList>
            <person name="Henriksen J.R."/>
            <person name="Luke J."/>
            <person name="Reinhart S."/>
            <person name="Benedict M.N."/>
            <person name="Youngblut N.D."/>
            <person name="Metcalf M.E."/>
            <person name="Whitaker R.J."/>
            <person name="Metcalf W.W."/>
        </authorList>
    </citation>
    <scope>NUCLEOTIDE SEQUENCE [LARGE SCALE GENOMIC DNA]</scope>
    <source>
        <strain evidence="3 4">Wiesmoor</strain>
    </source>
</reference>
<proteinExistence type="predicted"/>
<dbReference type="PANTHER" id="PTHR38138">
    <property type="entry name" value="VNG6441H"/>
    <property type="match status" value="1"/>
</dbReference>
<dbReference type="EMBL" id="CP009526">
    <property type="protein sequence ID" value="AKB52590.1"/>
    <property type="molecule type" value="Genomic_DNA"/>
</dbReference>
<dbReference type="GeneID" id="24824953"/>
<dbReference type="KEGG" id="mbw:MSBRW_3337"/>
<evidence type="ECO:0000313" key="3">
    <source>
        <dbReference type="EMBL" id="AKB52590.1"/>
    </source>
</evidence>
<gene>
    <name evidence="3" type="ORF">MSBRW_3337</name>
</gene>
<dbReference type="RefSeq" id="WP_011306396.1">
    <property type="nucleotide sequence ID" value="NZ_CP009526.1"/>
</dbReference>
<dbReference type="PATRIC" id="fig|1434109.4.peg.4334"/>
<dbReference type="Pfam" id="PF07790">
    <property type="entry name" value="Pilin_N"/>
    <property type="match status" value="1"/>
</dbReference>
<dbReference type="InterPro" id="IPR012859">
    <property type="entry name" value="Pilin_N_archaeal"/>
</dbReference>
<evidence type="ECO:0000256" key="1">
    <source>
        <dbReference type="SAM" id="Phobius"/>
    </source>
</evidence>
<evidence type="ECO:0000259" key="2">
    <source>
        <dbReference type="Pfam" id="PF07790"/>
    </source>
</evidence>
<feature type="domain" description="Archaeal Type IV pilin N-terminal" evidence="2">
    <location>
        <begin position="12"/>
        <end position="87"/>
    </location>
</feature>
<dbReference type="PANTHER" id="PTHR38138:SF1">
    <property type="entry name" value="ARCHAEAL TYPE IV PILIN N-TERMINAL DOMAIN-CONTAINING PROTEIN"/>
    <property type="match status" value="1"/>
</dbReference>
<accession>A0A0E3QPY0</accession>
<dbReference type="NCBIfam" id="TIGR02537">
    <property type="entry name" value="arch_flag_Nterm"/>
    <property type="match status" value="1"/>
</dbReference>
<keyword evidence="1" id="KW-0812">Transmembrane</keyword>